<gene>
    <name evidence="1" type="ORF">GCM10011501_32820</name>
</gene>
<dbReference type="SUPFAM" id="SSF53850">
    <property type="entry name" value="Periplasmic binding protein-like II"/>
    <property type="match status" value="1"/>
</dbReference>
<dbReference type="Gene3D" id="3.40.190.10">
    <property type="entry name" value="Periplasmic binding protein-like II"/>
    <property type="match status" value="1"/>
</dbReference>
<keyword evidence="2" id="KW-1185">Reference proteome</keyword>
<sequence length="130" mass="14604">MSFCVCSLSVQAVEVITHPSVKVNSLTTSQLRRIYSMRQIKWENGTPIVVFVLPSEFKQHQDFCKQTLKIFPYQLDLIWNKLTFSGLGVAPTIVNTSTELLLAVKSTPGAIGYIENVTKEEEINVITITK</sequence>
<name>A0ABQ3J6G2_9GAMM</name>
<organism evidence="1 2">
    <name type="scientific">Thalassotalea profundi</name>
    <dbReference type="NCBI Taxonomy" id="2036687"/>
    <lineage>
        <taxon>Bacteria</taxon>
        <taxon>Pseudomonadati</taxon>
        <taxon>Pseudomonadota</taxon>
        <taxon>Gammaproteobacteria</taxon>
        <taxon>Alteromonadales</taxon>
        <taxon>Colwelliaceae</taxon>
        <taxon>Thalassotalea</taxon>
    </lineage>
</organism>
<proteinExistence type="predicted"/>
<dbReference type="EMBL" id="BNAH01000016">
    <property type="protein sequence ID" value="GHF00791.1"/>
    <property type="molecule type" value="Genomic_DNA"/>
</dbReference>
<protein>
    <recommendedName>
        <fullName evidence="3">PBP domain-containing protein</fullName>
    </recommendedName>
</protein>
<dbReference type="RefSeq" id="WP_189379348.1">
    <property type="nucleotide sequence ID" value="NZ_BNAH01000016.1"/>
</dbReference>
<reference evidence="2" key="1">
    <citation type="journal article" date="2019" name="Int. J. Syst. Evol. Microbiol.">
        <title>The Global Catalogue of Microorganisms (GCM) 10K type strain sequencing project: providing services to taxonomists for standard genome sequencing and annotation.</title>
        <authorList>
            <consortium name="The Broad Institute Genomics Platform"/>
            <consortium name="The Broad Institute Genome Sequencing Center for Infectious Disease"/>
            <person name="Wu L."/>
            <person name="Ma J."/>
        </authorList>
    </citation>
    <scope>NUCLEOTIDE SEQUENCE [LARGE SCALE GENOMIC DNA]</scope>
    <source>
        <strain evidence="2">CGMCC 1.15922</strain>
    </source>
</reference>
<evidence type="ECO:0000313" key="1">
    <source>
        <dbReference type="EMBL" id="GHF00791.1"/>
    </source>
</evidence>
<evidence type="ECO:0008006" key="3">
    <source>
        <dbReference type="Google" id="ProtNLM"/>
    </source>
</evidence>
<accession>A0ABQ3J6G2</accession>
<evidence type="ECO:0000313" key="2">
    <source>
        <dbReference type="Proteomes" id="UP000626370"/>
    </source>
</evidence>
<dbReference type="Proteomes" id="UP000626370">
    <property type="component" value="Unassembled WGS sequence"/>
</dbReference>
<comment type="caution">
    <text evidence="1">The sequence shown here is derived from an EMBL/GenBank/DDBJ whole genome shotgun (WGS) entry which is preliminary data.</text>
</comment>